<organism evidence="2 3">
    <name type="scientific">Candidatus Parvarchaeum acidophilus ARMAN-5</name>
    <dbReference type="NCBI Taxonomy" id="662762"/>
    <lineage>
        <taxon>Archaea</taxon>
        <taxon>Candidatus Parvarchaeota</taxon>
        <taxon>Candidatus Parvarchaeum</taxon>
    </lineage>
</organism>
<dbReference type="Pfam" id="PF04010">
    <property type="entry name" value="DUF357"/>
    <property type="match status" value="1"/>
</dbReference>
<dbReference type="InterPro" id="IPR036809">
    <property type="entry name" value="AF1782-like_sf"/>
</dbReference>
<dbReference type="EMBL" id="GG745546">
    <property type="protein sequence ID" value="EFD93089.1"/>
    <property type="molecule type" value="Genomic_DNA"/>
</dbReference>
<gene>
    <name evidence="2" type="ORF">BJBARM5_0097</name>
</gene>
<dbReference type="SUPFAM" id="SSF158372">
    <property type="entry name" value="AF1782-like"/>
    <property type="match status" value="1"/>
</dbReference>
<evidence type="ECO:0000313" key="3">
    <source>
        <dbReference type="Proteomes" id="UP000009376"/>
    </source>
</evidence>
<proteinExistence type="predicted"/>
<feature type="domain" description="DUF357" evidence="1">
    <location>
        <begin position="28"/>
        <end position="78"/>
    </location>
</feature>
<reference evidence="2 3" key="1">
    <citation type="journal article" date="2010" name="Proc. Natl. Acad. Sci. U.S.A.">
        <title>Enigmatic, ultrasmall, uncultivated Archaea.</title>
        <authorList>
            <person name="Baker B.J."/>
            <person name="Comolli L.R."/>
            <person name="Dick G.J."/>
            <person name="Hauser L.J."/>
            <person name="Hyatt D."/>
            <person name="Dill B.D."/>
            <person name="Land M.L."/>
            <person name="Verberkmoes N.C."/>
            <person name="Hettich R.L."/>
            <person name="Banfield J.F."/>
        </authorList>
    </citation>
    <scope>NUCLEOTIDE SEQUENCE [LARGE SCALE GENOMIC DNA]</scope>
</reference>
<evidence type="ECO:0000313" key="2">
    <source>
        <dbReference type="EMBL" id="EFD93089.1"/>
    </source>
</evidence>
<dbReference type="Gene3D" id="1.20.1270.90">
    <property type="entry name" value="AF1782-like"/>
    <property type="match status" value="1"/>
</dbReference>
<sequence length="91" mass="10660">MINEVKERAEKEIGMMKKVFNSISLIQENDLADEFFNMAFNYFKDSEFFFEKTDYIRAFEAVVISWSYVDAGLKAGFFSVSDDLKEYFTAT</sequence>
<accession>D6GUG1</accession>
<dbReference type="AlphaFoldDB" id="D6GUG1"/>
<name>D6GUG1_PARA5</name>
<evidence type="ECO:0000259" key="1">
    <source>
        <dbReference type="Pfam" id="PF04010"/>
    </source>
</evidence>
<dbReference type="Proteomes" id="UP000009376">
    <property type="component" value="Unassembled WGS sequence"/>
</dbReference>
<dbReference type="InterPro" id="IPR023140">
    <property type="entry name" value="DUF357"/>
</dbReference>
<protein>
    <recommendedName>
        <fullName evidence="1">DUF357 domain-containing protein</fullName>
    </recommendedName>
</protein>